<keyword evidence="2" id="KW-0732">Signal</keyword>
<comment type="caution">
    <text evidence="3">The sequence shown here is derived from an EMBL/GenBank/DDBJ whole genome shotgun (WGS) entry which is preliminary data.</text>
</comment>
<evidence type="ECO:0000313" key="3">
    <source>
        <dbReference type="EMBL" id="KKS97518.1"/>
    </source>
</evidence>
<keyword evidence="1" id="KW-1133">Transmembrane helix</keyword>
<keyword evidence="1" id="KW-0812">Transmembrane</keyword>
<dbReference type="Proteomes" id="UP000034894">
    <property type="component" value="Unassembled WGS sequence"/>
</dbReference>
<gene>
    <name evidence="3" type="ORF">UV73_C0008G0038</name>
</gene>
<feature type="transmembrane region" description="Helical" evidence="1">
    <location>
        <begin position="234"/>
        <end position="256"/>
    </location>
</feature>
<keyword evidence="1" id="KW-0472">Membrane</keyword>
<dbReference type="EMBL" id="LCFP01000008">
    <property type="protein sequence ID" value="KKS97518.1"/>
    <property type="molecule type" value="Genomic_DNA"/>
</dbReference>
<protein>
    <submittedName>
        <fullName evidence="3">Uncharacterized protein</fullName>
    </submittedName>
</protein>
<proteinExistence type="predicted"/>
<dbReference type="AlphaFoldDB" id="A0A0G1GF75"/>
<sequence>MKFLLFFFFLFSVFLPKDVMASDLDLTCNDSGCTPATVSDFFPADKWYPGKEIVKTFRIQNTSGSKKQAALGSYDESSTGGMPGAMSLTVQSVPSLNTIWTGTFEEVFANDEISLGEIEASEVKDYRLVLVMDESSGNNLQDQSLSFSLKIGLLEAAESPTSTPPSPSLTPTPPGGQPVSAFSRFVIRTALNRSVVTIAPAPVLGVEEARQIRPVFNSISPWLSPLFRGVSCHISYWGLIGFAIQLLLSLTFVKIYRRKNFQIIALALALFMVLTVAYALNSTCFSFLPLFWLGLGILSLSVYLVILSHASVKA</sequence>
<evidence type="ECO:0000313" key="4">
    <source>
        <dbReference type="Proteomes" id="UP000034894"/>
    </source>
</evidence>
<feature type="chain" id="PRO_5002537362" evidence="2">
    <location>
        <begin position="22"/>
        <end position="314"/>
    </location>
</feature>
<dbReference type="STRING" id="1618443.UV73_C0008G0038"/>
<name>A0A0G1GF75_9BACT</name>
<evidence type="ECO:0000256" key="2">
    <source>
        <dbReference type="SAM" id="SignalP"/>
    </source>
</evidence>
<feature type="signal peptide" evidence="2">
    <location>
        <begin position="1"/>
        <end position="21"/>
    </location>
</feature>
<reference evidence="3 4" key="1">
    <citation type="journal article" date="2015" name="Nature">
        <title>rRNA introns, odd ribosomes, and small enigmatic genomes across a large radiation of phyla.</title>
        <authorList>
            <person name="Brown C.T."/>
            <person name="Hug L.A."/>
            <person name="Thomas B.C."/>
            <person name="Sharon I."/>
            <person name="Castelle C.J."/>
            <person name="Singh A."/>
            <person name="Wilkins M.J."/>
            <person name="Williams K.H."/>
            <person name="Banfield J.F."/>
        </authorList>
    </citation>
    <scope>NUCLEOTIDE SEQUENCE [LARGE SCALE GENOMIC DNA]</scope>
</reference>
<organism evidence="3 4">
    <name type="scientific">Candidatus Gottesmanbacteria bacterium GW2011_GWA2_43_14</name>
    <dbReference type="NCBI Taxonomy" id="1618443"/>
    <lineage>
        <taxon>Bacteria</taxon>
        <taxon>Candidatus Gottesmaniibacteriota</taxon>
    </lineage>
</organism>
<accession>A0A0G1GF75</accession>
<feature type="transmembrane region" description="Helical" evidence="1">
    <location>
        <begin position="286"/>
        <end position="306"/>
    </location>
</feature>
<evidence type="ECO:0000256" key="1">
    <source>
        <dbReference type="SAM" id="Phobius"/>
    </source>
</evidence>
<feature type="transmembrane region" description="Helical" evidence="1">
    <location>
        <begin position="263"/>
        <end position="280"/>
    </location>
</feature>